<comment type="caution">
    <text evidence="2">The sequence shown here is derived from an EMBL/GenBank/DDBJ whole genome shotgun (WGS) entry which is preliminary data.</text>
</comment>
<accession>A0A8S1WJ04</accession>
<organism evidence="2 3">
    <name type="scientific">Paramecium octaurelia</name>
    <dbReference type="NCBI Taxonomy" id="43137"/>
    <lineage>
        <taxon>Eukaryota</taxon>
        <taxon>Sar</taxon>
        <taxon>Alveolata</taxon>
        <taxon>Ciliophora</taxon>
        <taxon>Intramacronucleata</taxon>
        <taxon>Oligohymenophorea</taxon>
        <taxon>Peniculida</taxon>
        <taxon>Parameciidae</taxon>
        <taxon>Paramecium</taxon>
    </lineage>
</organism>
<evidence type="ECO:0000313" key="2">
    <source>
        <dbReference type="EMBL" id="CAD8188842.1"/>
    </source>
</evidence>
<feature type="signal peptide" evidence="1">
    <location>
        <begin position="1"/>
        <end position="15"/>
    </location>
</feature>
<name>A0A8S1WJ04_PAROT</name>
<evidence type="ECO:0000256" key="1">
    <source>
        <dbReference type="SAM" id="SignalP"/>
    </source>
</evidence>
<sequence length="113" mass="13256">MLLLLMLLVAQVYKSIDLEKQYLCHSLLKNGSLIDSILKSRPIQIIICTLQLFQIQKLKEIWEENLARGKKIYEAPRFMSHKQPSIKLQNLINNQIQMQQMKKLYALSGKSWV</sequence>
<keyword evidence="3" id="KW-1185">Reference proteome</keyword>
<feature type="chain" id="PRO_5035907516" evidence="1">
    <location>
        <begin position="16"/>
        <end position="113"/>
    </location>
</feature>
<proteinExistence type="predicted"/>
<dbReference type="Proteomes" id="UP000683925">
    <property type="component" value="Unassembled WGS sequence"/>
</dbReference>
<evidence type="ECO:0000313" key="3">
    <source>
        <dbReference type="Proteomes" id="UP000683925"/>
    </source>
</evidence>
<keyword evidence="1" id="KW-0732">Signal</keyword>
<dbReference type="EMBL" id="CAJJDP010000092">
    <property type="protein sequence ID" value="CAD8188842.1"/>
    <property type="molecule type" value="Genomic_DNA"/>
</dbReference>
<reference evidence="2" key="1">
    <citation type="submission" date="2021-01" db="EMBL/GenBank/DDBJ databases">
        <authorList>
            <consortium name="Genoscope - CEA"/>
            <person name="William W."/>
        </authorList>
    </citation>
    <scope>NUCLEOTIDE SEQUENCE</scope>
</reference>
<dbReference type="AlphaFoldDB" id="A0A8S1WJ04"/>
<protein>
    <submittedName>
        <fullName evidence="2">Uncharacterized protein</fullName>
    </submittedName>
</protein>
<gene>
    <name evidence="2" type="ORF">POCTA_138.1.T0930180</name>
</gene>
<dbReference type="OrthoDB" id="2516at2759"/>